<dbReference type="Gene3D" id="3.40.50.1820">
    <property type="entry name" value="alpha/beta hydrolase"/>
    <property type="match status" value="1"/>
</dbReference>
<dbReference type="RefSeq" id="WP_118698848.1">
    <property type="nucleotide sequence ID" value="NZ_JBBMEI010000054.1"/>
</dbReference>
<feature type="domain" description="Peptidase S9 prolyl oligopeptidase catalytic" evidence="2">
    <location>
        <begin position="188"/>
        <end position="250"/>
    </location>
</feature>
<protein>
    <submittedName>
        <fullName evidence="4">Alpha/beta hydrolase</fullName>
    </submittedName>
</protein>
<proteinExistence type="predicted"/>
<reference evidence="4 5" key="1">
    <citation type="submission" date="2024-03" db="EMBL/GenBank/DDBJ databases">
        <title>Human intestinal bacterial collection.</title>
        <authorList>
            <person name="Pauvert C."/>
            <person name="Hitch T.C.A."/>
            <person name="Clavel T."/>
        </authorList>
    </citation>
    <scope>NUCLEOTIDE SEQUENCE [LARGE SCALE GENOMIC DNA]</scope>
    <source>
        <strain evidence="4 5">CLA-AA-H95</strain>
    </source>
</reference>
<accession>A0ABV1AMM6</accession>
<sequence>MEIKNWTYEEYPSFDEEIEGVTRIPTTGDEKGTYIYSNVEYANMDGVPLHLQIITPQTRNTIDSDTLHPCLVYVQGSAWLEQNINAKLGILSRLAEKGYVIAVVEYRHSGIAPFPAQALDTRNAIRFMKIHAAEYNVDMDKVFVGGDSSGGHTAMFSQLLHDDDQDTNLYPGTNADVKGILSIHEDTILSPILMFHGTKDRTINPRVSVTVYQKLKSCGKDVRLYLLEGADHGGSEFWTEETQEIVVKFFNGSLTDN</sequence>
<dbReference type="Pfam" id="PF00326">
    <property type="entry name" value="Peptidase_S9"/>
    <property type="match status" value="1"/>
</dbReference>
<evidence type="ECO:0000313" key="5">
    <source>
        <dbReference type="Proteomes" id="UP001446032"/>
    </source>
</evidence>
<organism evidence="4 5">
    <name type="scientific">Blautia intestinihominis</name>
    <dbReference type="NCBI Taxonomy" id="3133152"/>
    <lineage>
        <taxon>Bacteria</taxon>
        <taxon>Bacillati</taxon>
        <taxon>Bacillota</taxon>
        <taxon>Clostridia</taxon>
        <taxon>Lachnospirales</taxon>
        <taxon>Lachnospiraceae</taxon>
        <taxon>Blautia</taxon>
    </lineage>
</organism>
<evidence type="ECO:0000256" key="1">
    <source>
        <dbReference type="ARBA" id="ARBA00022801"/>
    </source>
</evidence>
<dbReference type="InterPro" id="IPR029058">
    <property type="entry name" value="AB_hydrolase_fold"/>
</dbReference>
<gene>
    <name evidence="4" type="ORF">WMO75_14180</name>
</gene>
<dbReference type="PANTHER" id="PTHR48081">
    <property type="entry name" value="AB HYDROLASE SUPERFAMILY PROTEIN C4A8.06C"/>
    <property type="match status" value="1"/>
</dbReference>
<evidence type="ECO:0000259" key="2">
    <source>
        <dbReference type="Pfam" id="PF00326"/>
    </source>
</evidence>
<dbReference type="GO" id="GO:0016787">
    <property type="term" value="F:hydrolase activity"/>
    <property type="evidence" value="ECO:0007669"/>
    <property type="project" value="UniProtKB-KW"/>
</dbReference>
<dbReference type="EMBL" id="JBBMEI010000054">
    <property type="protein sequence ID" value="MEQ2359450.1"/>
    <property type="molecule type" value="Genomic_DNA"/>
</dbReference>
<comment type="caution">
    <text evidence="4">The sequence shown here is derived from an EMBL/GenBank/DDBJ whole genome shotgun (WGS) entry which is preliminary data.</text>
</comment>
<dbReference type="InterPro" id="IPR049492">
    <property type="entry name" value="BD-FAE-like_dom"/>
</dbReference>
<evidence type="ECO:0000259" key="3">
    <source>
        <dbReference type="Pfam" id="PF20434"/>
    </source>
</evidence>
<dbReference type="InterPro" id="IPR050300">
    <property type="entry name" value="GDXG_lipolytic_enzyme"/>
</dbReference>
<dbReference type="SUPFAM" id="SSF53474">
    <property type="entry name" value="alpha/beta-Hydrolases"/>
    <property type="match status" value="1"/>
</dbReference>
<name>A0ABV1AMM6_9FIRM</name>
<keyword evidence="5" id="KW-1185">Reference proteome</keyword>
<dbReference type="InterPro" id="IPR001375">
    <property type="entry name" value="Peptidase_S9_cat"/>
</dbReference>
<feature type="domain" description="BD-FAE-like" evidence="3">
    <location>
        <begin position="66"/>
        <end position="169"/>
    </location>
</feature>
<evidence type="ECO:0000313" key="4">
    <source>
        <dbReference type="EMBL" id="MEQ2359450.1"/>
    </source>
</evidence>
<keyword evidence="1 4" id="KW-0378">Hydrolase</keyword>
<dbReference type="Pfam" id="PF20434">
    <property type="entry name" value="BD-FAE"/>
    <property type="match status" value="1"/>
</dbReference>
<dbReference type="Proteomes" id="UP001446032">
    <property type="component" value="Unassembled WGS sequence"/>
</dbReference>